<evidence type="ECO:0000313" key="1">
    <source>
        <dbReference type="EMBL" id="MBS3696055.1"/>
    </source>
</evidence>
<proteinExistence type="predicted"/>
<organism evidence="1 2">
    <name type="scientific">Mammaliicoccus fleurettii</name>
    <dbReference type="NCBI Taxonomy" id="150056"/>
    <lineage>
        <taxon>Bacteria</taxon>
        <taxon>Bacillati</taxon>
        <taxon>Bacillota</taxon>
        <taxon>Bacilli</taxon>
        <taxon>Bacillales</taxon>
        <taxon>Staphylococcaceae</taxon>
        <taxon>Mammaliicoccus</taxon>
    </lineage>
</organism>
<gene>
    <name evidence="1" type="ORF">JJQ58_00995</name>
</gene>
<protein>
    <submittedName>
        <fullName evidence="1">AAA family ATPase</fullName>
    </submittedName>
</protein>
<dbReference type="EMBL" id="JAGXBM010000001">
    <property type="protein sequence ID" value="MBS3696055.1"/>
    <property type="molecule type" value="Genomic_DNA"/>
</dbReference>
<sequence>MRRFHMSDILSKLRIQDISKRNSDKYYKFVVYGRFGTGKTTTLTRENNALILDINEDGTTVTEDGAVVEIKNYKHLEYVITSLPQILEALREQGKQIDIVVIETLQKLRDITMEDIMEGKSGKPTFNHWGEAGTRIISMYRLIGKLQQEHKFHFAVTGHEAMNKDKDTEGATLNPTVTIEAQEQIKKAVVSQSDVLARTVIDVADKDGKKDFKYIFSVEPSDLFETKVRHSPNVTITNKRFENATLSMIVNAIRNGN</sequence>
<name>A0ABS5MJH4_9STAP</name>
<reference evidence="1 2" key="1">
    <citation type="submission" date="2021-05" db="EMBL/GenBank/DDBJ databases">
        <title>Staphylococcus fleurettii isolated from lake water in First Nation community in Manitoba, Canada.</title>
        <authorList>
            <person name="Bashar S."/>
            <person name="Murdock A."/>
            <person name="Patidar R."/>
            <person name="Golding G."/>
            <person name="Farenhorst A."/>
            <person name="Kumar A."/>
        </authorList>
    </citation>
    <scope>NUCLEOTIDE SEQUENCE [LARGE SCALE GENOMIC DNA]</scope>
    <source>
        <strain evidence="1 2">SF002</strain>
    </source>
</reference>
<comment type="caution">
    <text evidence="1">The sequence shown here is derived from an EMBL/GenBank/DDBJ whole genome shotgun (WGS) entry which is preliminary data.</text>
</comment>
<accession>A0ABS5MJH4</accession>
<dbReference type="InterPro" id="IPR027417">
    <property type="entry name" value="P-loop_NTPase"/>
</dbReference>
<keyword evidence="2" id="KW-1185">Reference proteome</keyword>
<dbReference type="SUPFAM" id="SSF52540">
    <property type="entry name" value="P-loop containing nucleoside triphosphate hydrolases"/>
    <property type="match status" value="1"/>
</dbReference>
<evidence type="ECO:0000313" key="2">
    <source>
        <dbReference type="Proteomes" id="UP000681586"/>
    </source>
</evidence>
<dbReference type="Pfam" id="PF13479">
    <property type="entry name" value="AAA_24"/>
    <property type="match status" value="1"/>
</dbReference>
<dbReference type="Proteomes" id="UP000681586">
    <property type="component" value="Unassembled WGS sequence"/>
</dbReference>